<comment type="caution">
    <text evidence="2">The sequence shown here is derived from an EMBL/GenBank/DDBJ whole genome shotgun (WGS) entry which is preliminary data.</text>
</comment>
<reference evidence="2 3" key="1">
    <citation type="submission" date="2016-01" db="EMBL/GenBank/DDBJ databases">
        <title>Highly variable Streptococcus oralis are common among viridans streptococci isolated from primates.</title>
        <authorList>
            <person name="Denapaite D."/>
            <person name="Rieger M."/>
            <person name="Koendgen S."/>
            <person name="Brueckner R."/>
            <person name="Ochigava I."/>
            <person name="Kappeler P."/>
            <person name="Maetz-Rensing K."/>
            <person name="Leendertz F."/>
            <person name="Hakenbeck R."/>
        </authorList>
    </citation>
    <scope>NUCLEOTIDE SEQUENCE [LARGE SCALE GENOMIC DNA]</scope>
    <source>
        <strain evidence="2 3">DD16</strain>
    </source>
</reference>
<dbReference type="Proteomes" id="UP000072653">
    <property type="component" value="Unassembled WGS sequence"/>
</dbReference>
<evidence type="ECO:0000313" key="2">
    <source>
        <dbReference type="EMBL" id="KXT85668.1"/>
    </source>
</evidence>
<proteinExistence type="predicted"/>
<keyword evidence="1" id="KW-0812">Transmembrane</keyword>
<dbReference type="EMBL" id="LQOB01000264">
    <property type="protein sequence ID" value="KXT85668.1"/>
    <property type="molecule type" value="Genomic_DNA"/>
</dbReference>
<evidence type="ECO:0000256" key="1">
    <source>
        <dbReference type="SAM" id="Phobius"/>
    </source>
</evidence>
<keyword evidence="1" id="KW-1133">Transmembrane helix</keyword>
<feature type="transmembrane region" description="Helical" evidence="1">
    <location>
        <begin position="20"/>
        <end position="43"/>
    </location>
</feature>
<dbReference type="AlphaFoldDB" id="A0A139PBY1"/>
<evidence type="ECO:0008006" key="4">
    <source>
        <dbReference type="Google" id="ProtNLM"/>
    </source>
</evidence>
<keyword evidence="1" id="KW-0472">Membrane</keyword>
<sequence length="78" mass="8987">MMNLNGKDFVHVNGRVFPPFLSGFAEGYFTVSLIIYIATYLILKKPLNTLFYPETYPILFGLFYLGYKYKITESKSGN</sequence>
<protein>
    <recommendedName>
        <fullName evidence="4">Sodium:proton antiporter</fullName>
    </recommendedName>
</protein>
<gene>
    <name evidence="2" type="ORF">SORDD16_01329</name>
</gene>
<accession>A0A139PBY1</accession>
<evidence type="ECO:0000313" key="3">
    <source>
        <dbReference type="Proteomes" id="UP000072653"/>
    </source>
</evidence>
<organism evidence="2 3">
    <name type="scientific">Streptococcus oralis</name>
    <dbReference type="NCBI Taxonomy" id="1303"/>
    <lineage>
        <taxon>Bacteria</taxon>
        <taxon>Bacillati</taxon>
        <taxon>Bacillota</taxon>
        <taxon>Bacilli</taxon>
        <taxon>Lactobacillales</taxon>
        <taxon>Streptococcaceae</taxon>
        <taxon>Streptococcus</taxon>
    </lineage>
</organism>
<name>A0A139PBY1_STROR</name>
<dbReference type="PATRIC" id="fig|1303.79.peg.1597"/>